<dbReference type="PANTHER" id="PTHR43685">
    <property type="entry name" value="GLYCOSYLTRANSFERASE"/>
    <property type="match status" value="1"/>
</dbReference>
<dbReference type="EMBL" id="JAERRB010000009">
    <property type="protein sequence ID" value="MBL0744027.1"/>
    <property type="molecule type" value="Genomic_DNA"/>
</dbReference>
<evidence type="ECO:0000256" key="1">
    <source>
        <dbReference type="PROSITE-ProRule" id="PRU00339"/>
    </source>
</evidence>
<evidence type="ECO:0000313" key="3">
    <source>
        <dbReference type="EMBL" id="MBL0744027.1"/>
    </source>
</evidence>
<dbReference type="Proteomes" id="UP000613030">
    <property type="component" value="Unassembled WGS sequence"/>
</dbReference>
<sequence>MSTRKSPLLSIITPTYNRAASLPAMLDSVLRQEYEDWEVVVADDGSTDNTPEILAPYLNDRRIRYFQKPNSGVSDTRNFAVEKSVGEYLFFLDSDDLLREGTLSAFGKSIEQTHADVLFGSCRMVKDGVEKIKEPSDLGQIFNHVKGLFLAGAFCIKKDVFMTVGGYNTTLKFSENYELGIRVCQHTVNYAVVRHVTADYFIHSQKRTSNSFENKVHSNLYILNTYDAILKTDPRYLSTILSQTGYLYRALGNRGMARSYFLKSFRVNPFNGRNLYRFLTSFT</sequence>
<name>A0ABS1KXS0_9BACT</name>
<reference evidence="3 4" key="1">
    <citation type="submission" date="2021-01" db="EMBL/GenBank/DDBJ databases">
        <title>Chryseolinea sp. Jin1 Genome sequencing and assembly.</title>
        <authorList>
            <person name="Kim I."/>
        </authorList>
    </citation>
    <scope>NUCLEOTIDE SEQUENCE [LARGE SCALE GENOMIC DNA]</scope>
    <source>
        <strain evidence="3 4">Jin1</strain>
    </source>
</reference>
<comment type="caution">
    <text evidence="3">The sequence shown here is derived from an EMBL/GenBank/DDBJ whole genome shotgun (WGS) entry which is preliminary data.</text>
</comment>
<evidence type="ECO:0000313" key="4">
    <source>
        <dbReference type="Proteomes" id="UP000613030"/>
    </source>
</evidence>
<protein>
    <submittedName>
        <fullName evidence="3">Glycosyltransferase</fullName>
    </submittedName>
</protein>
<evidence type="ECO:0000259" key="2">
    <source>
        <dbReference type="Pfam" id="PF00535"/>
    </source>
</evidence>
<dbReference type="SUPFAM" id="SSF53448">
    <property type="entry name" value="Nucleotide-diphospho-sugar transferases"/>
    <property type="match status" value="1"/>
</dbReference>
<keyword evidence="4" id="KW-1185">Reference proteome</keyword>
<feature type="domain" description="Glycosyltransferase 2-like" evidence="2">
    <location>
        <begin position="10"/>
        <end position="143"/>
    </location>
</feature>
<dbReference type="RefSeq" id="WP_236676226.1">
    <property type="nucleotide sequence ID" value="NZ_JAERRB010000009.1"/>
</dbReference>
<dbReference type="InterPro" id="IPR050834">
    <property type="entry name" value="Glycosyltransf_2"/>
</dbReference>
<dbReference type="InterPro" id="IPR019734">
    <property type="entry name" value="TPR_rpt"/>
</dbReference>
<gene>
    <name evidence="3" type="ORF">JI741_22530</name>
</gene>
<dbReference type="PROSITE" id="PS50005">
    <property type="entry name" value="TPR"/>
    <property type="match status" value="1"/>
</dbReference>
<proteinExistence type="predicted"/>
<organism evidence="3 4">
    <name type="scientific">Chryseolinea lacunae</name>
    <dbReference type="NCBI Taxonomy" id="2801331"/>
    <lineage>
        <taxon>Bacteria</taxon>
        <taxon>Pseudomonadati</taxon>
        <taxon>Bacteroidota</taxon>
        <taxon>Cytophagia</taxon>
        <taxon>Cytophagales</taxon>
        <taxon>Fulvivirgaceae</taxon>
        <taxon>Chryseolinea</taxon>
    </lineage>
</organism>
<keyword evidence="1" id="KW-0802">TPR repeat</keyword>
<dbReference type="InterPro" id="IPR029044">
    <property type="entry name" value="Nucleotide-diphossugar_trans"/>
</dbReference>
<dbReference type="InterPro" id="IPR001173">
    <property type="entry name" value="Glyco_trans_2-like"/>
</dbReference>
<accession>A0ABS1KXS0</accession>
<feature type="repeat" description="TPR" evidence="1">
    <location>
        <begin position="238"/>
        <end position="271"/>
    </location>
</feature>
<dbReference type="Gene3D" id="3.90.550.10">
    <property type="entry name" value="Spore Coat Polysaccharide Biosynthesis Protein SpsA, Chain A"/>
    <property type="match status" value="1"/>
</dbReference>
<dbReference type="PANTHER" id="PTHR43685:SF2">
    <property type="entry name" value="GLYCOSYLTRANSFERASE 2-LIKE DOMAIN-CONTAINING PROTEIN"/>
    <property type="match status" value="1"/>
</dbReference>
<dbReference type="Pfam" id="PF00535">
    <property type="entry name" value="Glycos_transf_2"/>
    <property type="match status" value="1"/>
</dbReference>